<evidence type="ECO:0000256" key="1">
    <source>
        <dbReference type="ARBA" id="ARBA00022617"/>
    </source>
</evidence>
<evidence type="ECO:0000313" key="6">
    <source>
        <dbReference type="EMBL" id="KYG78507.1"/>
    </source>
</evidence>
<keyword evidence="7" id="KW-1185">Reference proteome</keyword>
<name>A0A150XIG1_9BACT</name>
<keyword evidence="3 4" id="KW-0408">Iron</keyword>
<dbReference type="Pfam" id="PF00034">
    <property type="entry name" value="Cytochrom_C"/>
    <property type="match status" value="1"/>
</dbReference>
<feature type="domain" description="Cytochrome c" evidence="5">
    <location>
        <begin position="32"/>
        <end position="121"/>
    </location>
</feature>
<dbReference type="Gene3D" id="1.10.760.10">
    <property type="entry name" value="Cytochrome c-like domain"/>
    <property type="match status" value="1"/>
</dbReference>
<dbReference type="AlphaFoldDB" id="A0A150XIG1"/>
<dbReference type="GO" id="GO:0009055">
    <property type="term" value="F:electron transfer activity"/>
    <property type="evidence" value="ECO:0007669"/>
    <property type="project" value="InterPro"/>
</dbReference>
<evidence type="ECO:0000313" key="7">
    <source>
        <dbReference type="Proteomes" id="UP000075606"/>
    </source>
</evidence>
<keyword evidence="1 4" id="KW-0349">Heme</keyword>
<accession>A0A150XIG1</accession>
<keyword evidence="2 4" id="KW-0479">Metal-binding</keyword>
<dbReference type="SUPFAM" id="SSF46626">
    <property type="entry name" value="Cytochrome c"/>
    <property type="match status" value="1"/>
</dbReference>
<dbReference type="STRING" id="333140.AWW68_02400"/>
<evidence type="ECO:0000256" key="2">
    <source>
        <dbReference type="ARBA" id="ARBA00022723"/>
    </source>
</evidence>
<evidence type="ECO:0000256" key="4">
    <source>
        <dbReference type="PROSITE-ProRule" id="PRU00433"/>
    </source>
</evidence>
<dbReference type="EMBL" id="LRPC01000001">
    <property type="protein sequence ID" value="KYG78507.1"/>
    <property type="molecule type" value="Genomic_DNA"/>
</dbReference>
<gene>
    <name evidence="6" type="ORF">AWW68_02400</name>
</gene>
<dbReference type="InterPro" id="IPR036909">
    <property type="entry name" value="Cyt_c-like_dom_sf"/>
</dbReference>
<reference evidence="6 7" key="1">
    <citation type="submission" date="2016-01" db="EMBL/GenBank/DDBJ databases">
        <title>Genome sequencing of Roseivirga spongicola UST030701-084.</title>
        <authorList>
            <person name="Selvaratnam C."/>
            <person name="Thevarajoo S."/>
            <person name="Goh K.M."/>
            <person name="Ee R."/>
            <person name="Chan K.-G."/>
            <person name="Chong C.S."/>
        </authorList>
    </citation>
    <scope>NUCLEOTIDE SEQUENCE [LARGE SCALE GENOMIC DNA]</scope>
    <source>
        <strain evidence="6 7">UST030701-084</strain>
    </source>
</reference>
<evidence type="ECO:0000259" key="5">
    <source>
        <dbReference type="PROSITE" id="PS51007"/>
    </source>
</evidence>
<dbReference type="PROSITE" id="PS51007">
    <property type="entry name" value="CYTC"/>
    <property type="match status" value="1"/>
</dbReference>
<dbReference type="GO" id="GO:0020037">
    <property type="term" value="F:heme binding"/>
    <property type="evidence" value="ECO:0007669"/>
    <property type="project" value="InterPro"/>
</dbReference>
<dbReference type="InterPro" id="IPR009056">
    <property type="entry name" value="Cyt_c-like_dom"/>
</dbReference>
<dbReference type="PANTHER" id="PTHR35008">
    <property type="entry name" value="BLL4482 PROTEIN-RELATED"/>
    <property type="match status" value="1"/>
</dbReference>
<dbReference type="PANTHER" id="PTHR35008:SF4">
    <property type="entry name" value="BLL4482 PROTEIN"/>
    <property type="match status" value="1"/>
</dbReference>
<comment type="caution">
    <text evidence="6">The sequence shown here is derived from an EMBL/GenBank/DDBJ whole genome shotgun (WGS) entry which is preliminary data.</text>
</comment>
<organism evidence="6 7">
    <name type="scientific">Roseivirga spongicola</name>
    <dbReference type="NCBI Taxonomy" id="333140"/>
    <lineage>
        <taxon>Bacteria</taxon>
        <taxon>Pseudomonadati</taxon>
        <taxon>Bacteroidota</taxon>
        <taxon>Cytophagia</taxon>
        <taxon>Cytophagales</taxon>
        <taxon>Roseivirgaceae</taxon>
        <taxon>Roseivirga</taxon>
    </lineage>
</organism>
<protein>
    <recommendedName>
        <fullName evidence="5">Cytochrome c domain-containing protein</fullName>
    </recommendedName>
</protein>
<dbReference type="Proteomes" id="UP000075606">
    <property type="component" value="Unassembled WGS sequence"/>
</dbReference>
<dbReference type="GO" id="GO:0046872">
    <property type="term" value="F:metal ion binding"/>
    <property type="evidence" value="ECO:0007669"/>
    <property type="project" value="UniProtKB-KW"/>
</dbReference>
<dbReference type="InterPro" id="IPR051459">
    <property type="entry name" value="Cytochrome_c-type_DH"/>
</dbReference>
<proteinExistence type="predicted"/>
<evidence type="ECO:0000256" key="3">
    <source>
        <dbReference type="ARBA" id="ARBA00023004"/>
    </source>
</evidence>
<sequence length="135" mass="14882">MAIPFLSLFVSCTGEKSEGAKTQERLSDTEIKYFTNGKKLYTQYCANCHAENGEGLGRLIPPLKNSDYLLSDIPRAAGIILNGMKGPIQVNGVEYNQPMPANPKLNQTEVLEILTYITNSWGNEFGGVDPELIKK</sequence>